<name>A0ABM1ZRP0_AEDAL</name>
<keyword evidence="2" id="KW-1185">Reference proteome</keyword>
<dbReference type="GeneID" id="134291801"/>
<proteinExistence type="predicted"/>
<evidence type="ECO:0000313" key="1">
    <source>
        <dbReference type="EnsemblMetazoa" id="AALFPA23_021054.P31060"/>
    </source>
</evidence>
<sequence>MEVGKFLHEVELDQFNELRRAGQYRYKLIYKNPKDAEKILNSTHILKQNNYKAFIPRMLLETTGIIKQVPTTLTEKEIFQNTISEKKILRIERIKKRSDPKDPKSQLTDTRTIKITFEGAELSRTVSIYGVIKVPEMYIYPVRICTKCWRLGHKDIACKSKKTCIKCGEYETENHTHEDEQKKKCRNCGGDHLPTNKNCPERIRTEHINIAMTVNKMTYKEAEELYPKSNIRTSNKFALLESTVEFPQLEQPSRTNSQFRHINHTNQSKIDYRTIVNKIKNNTQDQQKKPKPTIHRNTFPTTEIYPEQVRVIENNPHKVTETEKLQTEQEKLTKQLKYIFEKITDNNTENKIESDVLLIEIASMIQNLIQLTNSHHKT</sequence>
<dbReference type="RefSeq" id="XP_062716003.1">
    <property type="nucleotide sequence ID" value="XM_062860019.1"/>
</dbReference>
<organism evidence="1 2">
    <name type="scientific">Aedes albopictus</name>
    <name type="common">Asian tiger mosquito</name>
    <name type="synonym">Stegomyia albopicta</name>
    <dbReference type="NCBI Taxonomy" id="7160"/>
    <lineage>
        <taxon>Eukaryota</taxon>
        <taxon>Metazoa</taxon>
        <taxon>Ecdysozoa</taxon>
        <taxon>Arthropoda</taxon>
        <taxon>Hexapoda</taxon>
        <taxon>Insecta</taxon>
        <taxon>Pterygota</taxon>
        <taxon>Neoptera</taxon>
        <taxon>Endopterygota</taxon>
        <taxon>Diptera</taxon>
        <taxon>Nematocera</taxon>
        <taxon>Culicoidea</taxon>
        <taxon>Culicidae</taxon>
        <taxon>Culicinae</taxon>
        <taxon>Aedini</taxon>
        <taxon>Aedes</taxon>
        <taxon>Stegomyia</taxon>
    </lineage>
</organism>
<dbReference type="Proteomes" id="UP000069940">
    <property type="component" value="Unassembled WGS sequence"/>
</dbReference>
<reference evidence="1" key="2">
    <citation type="submission" date="2025-05" db="UniProtKB">
        <authorList>
            <consortium name="EnsemblMetazoa"/>
        </authorList>
    </citation>
    <scope>IDENTIFICATION</scope>
    <source>
        <strain evidence="1">Foshan</strain>
    </source>
</reference>
<reference evidence="2" key="1">
    <citation type="journal article" date="2015" name="Proc. Natl. Acad. Sci. U.S.A.">
        <title>Genome sequence of the Asian Tiger mosquito, Aedes albopictus, reveals insights into its biology, genetics, and evolution.</title>
        <authorList>
            <person name="Chen X.G."/>
            <person name="Jiang X."/>
            <person name="Gu J."/>
            <person name="Xu M."/>
            <person name="Wu Y."/>
            <person name="Deng Y."/>
            <person name="Zhang C."/>
            <person name="Bonizzoni M."/>
            <person name="Dermauw W."/>
            <person name="Vontas J."/>
            <person name="Armbruster P."/>
            <person name="Huang X."/>
            <person name="Yang Y."/>
            <person name="Zhang H."/>
            <person name="He W."/>
            <person name="Peng H."/>
            <person name="Liu Y."/>
            <person name="Wu K."/>
            <person name="Chen J."/>
            <person name="Lirakis M."/>
            <person name="Topalis P."/>
            <person name="Van Leeuwen T."/>
            <person name="Hall A.B."/>
            <person name="Jiang X."/>
            <person name="Thorpe C."/>
            <person name="Mueller R.L."/>
            <person name="Sun C."/>
            <person name="Waterhouse R.M."/>
            <person name="Yan G."/>
            <person name="Tu Z.J."/>
            <person name="Fang X."/>
            <person name="James A.A."/>
        </authorList>
    </citation>
    <scope>NUCLEOTIDE SEQUENCE [LARGE SCALE GENOMIC DNA]</scope>
    <source>
        <strain evidence="2">Foshan</strain>
    </source>
</reference>
<protein>
    <recommendedName>
        <fullName evidence="3">Pre-C2HC domain-containing protein</fullName>
    </recommendedName>
</protein>
<accession>A0ABM1ZRP0</accession>
<dbReference type="EnsemblMetazoa" id="AALFPA23_021054.R31060">
    <property type="protein sequence ID" value="AALFPA23_021054.P31060"/>
    <property type="gene ID" value="AALFPA23_021054"/>
</dbReference>
<evidence type="ECO:0000313" key="2">
    <source>
        <dbReference type="Proteomes" id="UP000069940"/>
    </source>
</evidence>
<evidence type="ECO:0008006" key="3">
    <source>
        <dbReference type="Google" id="ProtNLM"/>
    </source>
</evidence>